<keyword evidence="2" id="KW-1133">Transmembrane helix</keyword>
<feature type="transmembrane region" description="Helical" evidence="2">
    <location>
        <begin position="117"/>
        <end position="139"/>
    </location>
</feature>
<keyword evidence="2" id="KW-0812">Transmembrane</keyword>
<sequence>MKENSENFSENILQNIADDLSTINGTCTEIKESQLNCATADDLNNMGTTITSAVTEKVDEMQASIETQTQTVSEIGGNLTSSIDDLKTEITNKIDNFTANPPVQKIEKTIRIAKESWQVYLAMFISVFTFIFFGAATIWQESRIERTRISDIKYHYILMHGGVNSEGLDSIQSWFRDPDKVKIIESEVRAYEERVQETARALDQKHRLEEKINELNSQTPPQSNRK</sequence>
<organism evidence="3 4">
    <name type="scientific">Duncaniella muris</name>
    <dbReference type="NCBI Taxonomy" id="2094150"/>
    <lineage>
        <taxon>Bacteria</taxon>
        <taxon>Pseudomonadati</taxon>
        <taxon>Bacteroidota</taxon>
        <taxon>Bacteroidia</taxon>
        <taxon>Bacteroidales</taxon>
        <taxon>Muribaculaceae</taxon>
        <taxon>Duncaniella</taxon>
    </lineage>
</organism>
<evidence type="ECO:0000256" key="1">
    <source>
        <dbReference type="SAM" id="Coils"/>
    </source>
</evidence>
<comment type="caution">
    <text evidence="3">The sequence shown here is derived from an EMBL/GenBank/DDBJ whole genome shotgun (WGS) entry which is preliminary data.</text>
</comment>
<evidence type="ECO:0000313" key="4">
    <source>
        <dbReference type="Proteomes" id="UP000244905"/>
    </source>
</evidence>
<protein>
    <submittedName>
        <fullName evidence="3">Uncharacterized protein</fullName>
    </submittedName>
</protein>
<name>A0A2V1IHX1_9BACT</name>
<keyword evidence="4" id="KW-1185">Reference proteome</keyword>
<evidence type="ECO:0000256" key="2">
    <source>
        <dbReference type="SAM" id="Phobius"/>
    </source>
</evidence>
<reference evidence="4" key="1">
    <citation type="submission" date="2018-02" db="EMBL/GenBank/DDBJ databases">
        <authorList>
            <person name="Clavel T."/>
            <person name="Strowig T."/>
        </authorList>
    </citation>
    <scope>NUCLEOTIDE SEQUENCE [LARGE SCALE GENOMIC DNA]</scope>
    <source>
        <strain evidence="4">DSM 103720</strain>
    </source>
</reference>
<dbReference type="EMBL" id="PUEC01000046">
    <property type="protein sequence ID" value="PWB00328.1"/>
    <property type="molecule type" value="Genomic_DNA"/>
</dbReference>
<accession>A0A2V1IHX1</accession>
<keyword evidence="1" id="KW-0175">Coiled coil</keyword>
<keyword evidence="2" id="KW-0472">Membrane</keyword>
<dbReference type="Proteomes" id="UP000244905">
    <property type="component" value="Unassembled WGS sequence"/>
</dbReference>
<proteinExistence type="predicted"/>
<gene>
    <name evidence="3" type="ORF">C5O23_13120</name>
</gene>
<evidence type="ECO:0000313" key="3">
    <source>
        <dbReference type="EMBL" id="PWB00328.1"/>
    </source>
</evidence>
<dbReference type="GeneID" id="82527258"/>
<dbReference type="RefSeq" id="WP_107033370.1">
    <property type="nucleotide sequence ID" value="NZ_PUEC01000046.1"/>
</dbReference>
<feature type="coiled-coil region" evidence="1">
    <location>
        <begin position="181"/>
        <end position="218"/>
    </location>
</feature>
<dbReference type="AlphaFoldDB" id="A0A2V1IHX1"/>